<comment type="subcellular location">
    <subcellularLocation>
        <location evidence="1">Cytoplasm</location>
    </subcellularLocation>
</comment>
<accession>A0A369A7E2</accession>
<dbReference type="PROSITE" id="PS00061">
    <property type="entry name" value="ADH_SHORT"/>
    <property type="match status" value="1"/>
</dbReference>
<evidence type="ECO:0000256" key="3">
    <source>
        <dbReference type="ARBA" id="ARBA00022857"/>
    </source>
</evidence>
<dbReference type="RefSeq" id="WP_037358051.1">
    <property type="nucleotide sequence ID" value="NZ_BHZF01000001.1"/>
</dbReference>
<dbReference type="SUPFAM" id="SSF51735">
    <property type="entry name" value="NAD(P)-binding Rossmann-fold domains"/>
    <property type="match status" value="1"/>
</dbReference>
<dbReference type="GO" id="GO:0004757">
    <property type="term" value="F:sepiapterin reductase (NADP+) activity"/>
    <property type="evidence" value="ECO:0007669"/>
    <property type="project" value="TreeGrafter"/>
</dbReference>
<dbReference type="PANTHER" id="PTHR44085">
    <property type="entry name" value="SEPIAPTERIN REDUCTASE"/>
    <property type="match status" value="1"/>
</dbReference>
<proteinExistence type="predicted"/>
<keyword evidence="6" id="KW-1185">Reference proteome</keyword>
<dbReference type="PANTHER" id="PTHR44085:SF2">
    <property type="entry name" value="SEPIAPTERIN REDUCTASE"/>
    <property type="match status" value="1"/>
</dbReference>
<keyword evidence="3" id="KW-0521">NADP</keyword>
<keyword evidence="4" id="KW-0560">Oxidoreductase</keyword>
<dbReference type="PRINTS" id="PR00081">
    <property type="entry name" value="GDHRDH"/>
</dbReference>
<dbReference type="Gene3D" id="3.40.50.720">
    <property type="entry name" value="NAD(P)-binding Rossmann-like Domain"/>
    <property type="match status" value="1"/>
</dbReference>
<sequence length="234" mass="26362">MNHLAVITGTHRGLGHALAKHMLSTGRYMVWGISRYNEIEHPNFHFHQTDLSSSDAVDSLPDIPTHFHSYTLIHNAGILQPIAPAHRIQPTELQRIYQINILSAHLLSAWFIRQTLPVTASKHILHISSGAGRYPVTHWSAYCATKAALDMLSQCLALEYPQYRVYALAPGMVDTDMQSFIRSHTPDTFPEVQRFKSAKELNQLLDPLMVSNKIIHLIENSTTSLPVKISIKDL</sequence>
<dbReference type="Pfam" id="PF00106">
    <property type="entry name" value="adh_short"/>
    <property type="match status" value="1"/>
</dbReference>
<dbReference type="EMBL" id="QPJS01000001">
    <property type="protein sequence ID" value="RCX05073.1"/>
    <property type="molecule type" value="Genomic_DNA"/>
</dbReference>
<dbReference type="AlphaFoldDB" id="A0A369A7E2"/>
<gene>
    <name evidence="5" type="ORF">DES35_101353</name>
</gene>
<evidence type="ECO:0000313" key="5">
    <source>
        <dbReference type="EMBL" id="RCX05073.1"/>
    </source>
</evidence>
<protein>
    <submittedName>
        <fullName evidence="5">Benzil reductase ((S)-benzoin forming)</fullName>
    </submittedName>
</protein>
<evidence type="ECO:0000256" key="2">
    <source>
        <dbReference type="ARBA" id="ARBA00022490"/>
    </source>
</evidence>
<organism evidence="5 6">
    <name type="scientific">Schleiferia thermophila</name>
    <dbReference type="NCBI Taxonomy" id="884107"/>
    <lineage>
        <taxon>Bacteria</taxon>
        <taxon>Pseudomonadati</taxon>
        <taxon>Bacteroidota</taxon>
        <taxon>Flavobacteriia</taxon>
        <taxon>Flavobacteriales</taxon>
        <taxon>Schleiferiaceae</taxon>
        <taxon>Schleiferia</taxon>
    </lineage>
</organism>
<dbReference type="GO" id="GO:0006729">
    <property type="term" value="P:tetrahydrobiopterin biosynthetic process"/>
    <property type="evidence" value="ECO:0007669"/>
    <property type="project" value="TreeGrafter"/>
</dbReference>
<dbReference type="InterPro" id="IPR002347">
    <property type="entry name" value="SDR_fam"/>
</dbReference>
<dbReference type="Proteomes" id="UP000253517">
    <property type="component" value="Unassembled WGS sequence"/>
</dbReference>
<reference evidence="5 6" key="1">
    <citation type="submission" date="2018-07" db="EMBL/GenBank/DDBJ databases">
        <title>Genomic Encyclopedia of Type Strains, Phase IV (KMG-IV): sequencing the most valuable type-strain genomes for metagenomic binning, comparative biology and taxonomic classification.</title>
        <authorList>
            <person name="Goeker M."/>
        </authorList>
    </citation>
    <scope>NUCLEOTIDE SEQUENCE [LARGE SCALE GENOMIC DNA]</scope>
    <source>
        <strain evidence="5 6">DSM 21410</strain>
    </source>
</reference>
<keyword evidence="2" id="KW-0963">Cytoplasm</keyword>
<evidence type="ECO:0000256" key="1">
    <source>
        <dbReference type="ARBA" id="ARBA00004496"/>
    </source>
</evidence>
<comment type="caution">
    <text evidence="5">The sequence shown here is derived from an EMBL/GenBank/DDBJ whole genome shotgun (WGS) entry which is preliminary data.</text>
</comment>
<evidence type="ECO:0000313" key="6">
    <source>
        <dbReference type="Proteomes" id="UP000253517"/>
    </source>
</evidence>
<dbReference type="InterPro" id="IPR051721">
    <property type="entry name" value="Biopterin_syn/organic_redct"/>
</dbReference>
<dbReference type="InterPro" id="IPR020904">
    <property type="entry name" value="Sc_DH/Rdtase_CS"/>
</dbReference>
<name>A0A369A7E2_9FLAO</name>
<dbReference type="InterPro" id="IPR036291">
    <property type="entry name" value="NAD(P)-bd_dom_sf"/>
</dbReference>
<dbReference type="GO" id="GO:0005737">
    <property type="term" value="C:cytoplasm"/>
    <property type="evidence" value="ECO:0007669"/>
    <property type="project" value="UniProtKB-SubCell"/>
</dbReference>
<evidence type="ECO:0000256" key="4">
    <source>
        <dbReference type="ARBA" id="ARBA00023002"/>
    </source>
</evidence>